<sequence>MEVAPGDPVEASTEAPAAGFMAVPVLEAVADLAAVLAGLVSTVVRALVVVPFIVAPVGAAGRAVAFIAAAAAGAVGAGGVAPAGVAGVIRATDGAIPVMAMVSGAALIGVAAGAGGRPLPLVRC</sequence>
<organism evidence="2 3">
    <name type="scientific">Acetobacter malorum DSM 14337</name>
    <dbReference type="NCBI Taxonomy" id="1307910"/>
    <lineage>
        <taxon>Bacteria</taxon>
        <taxon>Pseudomonadati</taxon>
        <taxon>Pseudomonadota</taxon>
        <taxon>Alphaproteobacteria</taxon>
        <taxon>Acetobacterales</taxon>
        <taxon>Acetobacteraceae</taxon>
        <taxon>Acetobacter</taxon>
    </lineage>
</organism>
<dbReference type="Proteomes" id="UP001065047">
    <property type="component" value="Unassembled WGS sequence"/>
</dbReference>
<keyword evidence="1" id="KW-0812">Transmembrane</keyword>
<comment type="caution">
    <text evidence="2">The sequence shown here is derived from an EMBL/GenBank/DDBJ whole genome shotgun (WGS) entry which is preliminary data.</text>
</comment>
<keyword evidence="1" id="KW-0472">Membrane</keyword>
<evidence type="ECO:0000313" key="2">
    <source>
        <dbReference type="EMBL" id="GBQ75725.1"/>
    </source>
</evidence>
<name>A0ABQ0PMW4_9PROT</name>
<accession>A0ABQ0PMW4</accession>
<feature type="transmembrane region" description="Helical" evidence="1">
    <location>
        <begin position="95"/>
        <end position="114"/>
    </location>
</feature>
<evidence type="ECO:0000256" key="1">
    <source>
        <dbReference type="SAM" id="Phobius"/>
    </source>
</evidence>
<feature type="transmembrane region" description="Helical" evidence="1">
    <location>
        <begin position="32"/>
        <end position="54"/>
    </location>
</feature>
<feature type="transmembrane region" description="Helical" evidence="1">
    <location>
        <begin position="66"/>
        <end position="89"/>
    </location>
</feature>
<proteinExistence type="predicted"/>
<protein>
    <submittedName>
        <fullName evidence="2">Uncharacterized protein</fullName>
    </submittedName>
</protein>
<dbReference type="EMBL" id="BAPF01000003">
    <property type="protein sequence ID" value="GBQ75725.1"/>
    <property type="molecule type" value="Genomic_DNA"/>
</dbReference>
<keyword evidence="3" id="KW-1185">Reference proteome</keyword>
<reference evidence="2" key="1">
    <citation type="submission" date="2013-04" db="EMBL/GenBank/DDBJ databases">
        <title>The genome sequencing project of 58 acetic acid bacteria.</title>
        <authorList>
            <person name="Okamoto-Kainuma A."/>
            <person name="Ishikawa M."/>
            <person name="Umino S."/>
            <person name="Koizumi Y."/>
            <person name="Shiwa Y."/>
            <person name="Yoshikawa H."/>
            <person name="Matsutani M."/>
            <person name="Matsushita K."/>
        </authorList>
    </citation>
    <scope>NUCLEOTIDE SEQUENCE</scope>
    <source>
        <strain evidence="2">DSM 14337</strain>
    </source>
</reference>
<gene>
    <name evidence="2" type="ORF">AA14337_0302</name>
</gene>
<keyword evidence="1" id="KW-1133">Transmembrane helix</keyword>
<evidence type="ECO:0000313" key="3">
    <source>
        <dbReference type="Proteomes" id="UP001065047"/>
    </source>
</evidence>